<comment type="caution">
    <text evidence="1">The sequence shown here is derived from an EMBL/GenBank/DDBJ whole genome shotgun (WGS) entry which is preliminary data.</text>
</comment>
<dbReference type="Pfam" id="PF13650">
    <property type="entry name" value="Asp_protease_2"/>
    <property type="match status" value="2"/>
</dbReference>
<keyword evidence="2" id="KW-1185">Reference proteome</keyword>
<dbReference type="InterPro" id="IPR001969">
    <property type="entry name" value="Aspartic_peptidase_AS"/>
</dbReference>
<dbReference type="SUPFAM" id="SSF50630">
    <property type="entry name" value="Acid proteases"/>
    <property type="match status" value="2"/>
</dbReference>
<dbReference type="GO" id="GO:0006508">
    <property type="term" value="P:proteolysis"/>
    <property type="evidence" value="ECO:0007669"/>
    <property type="project" value="InterPro"/>
</dbReference>
<dbReference type="OrthoDB" id="6297702at2"/>
<evidence type="ECO:0000313" key="1">
    <source>
        <dbReference type="EMBL" id="PCK30693.1"/>
    </source>
</evidence>
<protein>
    <recommendedName>
        <fullName evidence="3">Peptidase A2 domain-containing protein</fullName>
    </recommendedName>
</protein>
<dbReference type="AlphaFoldDB" id="A0A2A5JML3"/>
<dbReference type="Proteomes" id="UP000228621">
    <property type="component" value="Unassembled WGS sequence"/>
</dbReference>
<evidence type="ECO:0008006" key="3">
    <source>
        <dbReference type="Google" id="ProtNLM"/>
    </source>
</evidence>
<accession>A0A2A5JML3</accession>
<dbReference type="GO" id="GO:0004190">
    <property type="term" value="F:aspartic-type endopeptidase activity"/>
    <property type="evidence" value="ECO:0007669"/>
    <property type="project" value="InterPro"/>
</dbReference>
<dbReference type="EMBL" id="NKHF01000076">
    <property type="protein sequence ID" value="PCK30693.1"/>
    <property type="molecule type" value="Genomic_DNA"/>
</dbReference>
<organism evidence="1 2">
    <name type="scientific">Pseudoalteromonas piscicida</name>
    <dbReference type="NCBI Taxonomy" id="43662"/>
    <lineage>
        <taxon>Bacteria</taxon>
        <taxon>Pseudomonadati</taxon>
        <taxon>Pseudomonadota</taxon>
        <taxon>Gammaproteobacteria</taxon>
        <taxon>Alteromonadales</taxon>
        <taxon>Pseudoalteromonadaceae</taxon>
        <taxon>Pseudoalteromonas</taxon>
    </lineage>
</organism>
<dbReference type="Gene3D" id="2.40.70.10">
    <property type="entry name" value="Acid Proteases"/>
    <property type="match status" value="2"/>
</dbReference>
<evidence type="ECO:0000313" key="2">
    <source>
        <dbReference type="Proteomes" id="UP000228621"/>
    </source>
</evidence>
<proteinExistence type="predicted"/>
<dbReference type="PROSITE" id="PS51257">
    <property type="entry name" value="PROKAR_LIPOPROTEIN"/>
    <property type="match status" value="1"/>
</dbReference>
<sequence length="291" mass="31822">MRAIILSALVCTTVGCGSTASIEPESLTLPMKYTVKGHAYVMTALNHQITHPMILDTAANVGILPLDMKAKLALPEDKISTMKVQGANGNSELELTKIEHTSVGHFAIESLPYVFKDMDNLEVEGVLPGILGHGYMSQYCNVFDFKNNAFSLYQGDCPSSVTQGLQSARFTIDDDFIKLTASFNGERVDALLDTGAPTNYVNSHLANKLSLTLGKEDISRGLNGIENKKVAIESLRFSLGGKEIINTESHLSDMPVFEGLGYKDEPFILLGLSNFNDDKLVIDYAENKIYF</sequence>
<name>A0A2A5JML3_PSEO7</name>
<reference evidence="2" key="1">
    <citation type="journal article" date="2019" name="Genome Announc.">
        <title>Draft Genome Sequence of Pseudoalteromonas piscicida Strain 36Y ROTHPW, an Hypersaline Seawater Isolate from the South Coast of Sonora, Mexico.</title>
        <authorList>
            <person name="Sanchez-Diaz R."/>
            <person name="Molina-Garza Z.J."/>
            <person name="Cruz-Suarez L.E."/>
            <person name="Selvin J."/>
            <person name="Kiran G.S."/>
            <person name="Ibarra-Gamez J.C."/>
            <person name="Gomez-Gil B."/>
            <person name="Galaviz-Silva L."/>
        </authorList>
    </citation>
    <scope>NUCLEOTIDE SEQUENCE [LARGE SCALE GENOMIC DNA]</scope>
    <source>
        <strain evidence="2">36Y_RITHPW</strain>
    </source>
</reference>
<dbReference type="RefSeq" id="WP_099643083.1">
    <property type="nucleotide sequence ID" value="NZ_JAQPZX010000006.1"/>
</dbReference>
<gene>
    <name evidence="1" type="ORF">CEX98_16215</name>
</gene>
<dbReference type="PROSITE" id="PS00141">
    <property type="entry name" value="ASP_PROTEASE"/>
    <property type="match status" value="1"/>
</dbReference>
<dbReference type="InterPro" id="IPR021109">
    <property type="entry name" value="Peptidase_aspartic_dom_sf"/>
</dbReference>